<protein>
    <recommendedName>
        <fullName evidence="4">Secreted protein</fullName>
    </recommendedName>
</protein>
<accession>A0ABS7NL97</accession>
<gene>
    <name evidence="2" type="ORF">KUV26_21260</name>
</gene>
<feature type="chain" id="PRO_5045482757" description="Secreted protein" evidence="1">
    <location>
        <begin position="29"/>
        <end position="255"/>
    </location>
</feature>
<sequence length="255" mass="27494">MICRTRKTVAAGLLAASAVIGGISRTEAAPIDCAILLCLSGGWPSSAECGAARAEFIRRITPFPIEPPLQIWRCPMGASYSPMQPASPVERLYDAAISDSEALAELRLQPGTAELPSLTTGEPRAVPFPAALRQLKQDGAPPSGLLELAGDYSTENGRADIDISNRAFDFVRSIRVYHVKFEARREKDYCGEIDSTQVGTYGVQGGFSWHGYSARGVPSYVMPTVKGCPEGGRIRAVGVEWKDYEGNTGSELVYY</sequence>
<comment type="caution">
    <text evidence="2">The sequence shown here is derived from an EMBL/GenBank/DDBJ whole genome shotgun (WGS) entry which is preliminary data.</text>
</comment>
<keyword evidence="1" id="KW-0732">Signal</keyword>
<dbReference type="EMBL" id="JAHVJA010000016">
    <property type="protein sequence ID" value="MBY6141970.1"/>
    <property type="molecule type" value="Genomic_DNA"/>
</dbReference>
<organism evidence="2 3">
    <name type="scientific">Leisingera daeponensis</name>
    <dbReference type="NCBI Taxonomy" id="405746"/>
    <lineage>
        <taxon>Bacteria</taxon>
        <taxon>Pseudomonadati</taxon>
        <taxon>Pseudomonadota</taxon>
        <taxon>Alphaproteobacteria</taxon>
        <taxon>Rhodobacterales</taxon>
        <taxon>Roseobacteraceae</taxon>
        <taxon>Leisingera</taxon>
    </lineage>
</organism>
<evidence type="ECO:0000313" key="2">
    <source>
        <dbReference type="EMBL" id="MBY6141970.1"/>
    </source>
</evidence>
<evidence type="ECO:0000313" key="3">
    <source>
        <dbReference type="Proteomes" id="UP000766629"/>
    </source>
</evidence>
<reference evidence="2 3" key="1">
    <citation type="submission" date="2021-06" db="EMBL/GenBank/DDBJ databases">
        <title>50 bacteria genomes isolated from Dapeng, Shenzhen, China.</title>
        <authorList>
            <person name="Zheng W."/>
            <person name="Yu S."/>
            <person name="Huang Y."/>
        </authorList>
    </citation>
    <scope>NUCLEOTIDE SEQUENCE [LARGE SCALE GENOMIC DNA]</scope>
    <source>
        <strain evidence="2 3">DP1N14-2</strain>
    </source>
</reference>
<keyword evidence="3" id="KW-1185">Reference proteome</keyword>
<dbReference type="Proteomes" id="UP000766629">
    <property type="component" value="Unassembled WGS sequence"/>
</dbReference>
<proteinExistence type="predicted"/>
<feature type="signal peptide" evidence="1">
    <location>
        <begin position="1"/>
        <end position="28"/>
    </location>
</feature>
<evidence type="ECO:0000256" key="1">
    <source>
        <dbReference type="SAM" id="SignalP"/>
    </source>
</evidence>
<name>A0ABS7NL97_9RHOB</name>
<evidence type="ECO:0008006" key="4">
    <source>
        <dbReference type="Google" id="ProtNLM"/>
    </source>
</evidence>